<evidence type="ECO:0000313" key="3">
    <source>
        <dbReference type="EMBL" id="MEQ1405190.1"/>
    </source>
</evidence>
<comment type="similarity">
    <text evidence="1 2">Belongs to the phD/YefM antitoxin family.</text>
</comment>
<dbReference type="InterPro" id="IPR006442">
    <property type="entry name" value="Antitoxin_Phd/YefM"/>
</dbReference>
<keyword evidence="4" id="KW-1185">Reference proteome</keyword>
<dbReference type="InterPro" id="IPR051416">
    <property type="entry name" value="phD-YefM_TA_antitoxins"/>
</dbReference>
<dbReference type="PANTHER" id="PTHR35377">
    <property type="entry name" value="ANTITOXIN VAPB49-RELATED-RELATED"/>
    <property type="match status" value="1"/>
</dbReference>
<dbReference type="Gene3D" id="3.40.1620.10">
    <property type="entry name" value="YefM-like domain"/>
    <property type="match status" value="1"/>
</dbReference>
<comment type="caution">
    <text evidence="3">The sequence shown here is derived from an EMBL/GenBank/DDBJ whole genome shotgun (WGS) entry which is preliminary data.</text>
</comment>
<accession>A0ABV0M015</accession>
<gene>
    <name evidence="3" type="ORF">ABK249_09625</name>
</gene>
<evidence type="ECO:0000313" key="4">
    <source>
        <dbReference type="Proteomes" id="UP001496627"/>
    </source>
</evidence>
<dbReference type="InterPro" id="IPR036165">
    <property type="entry name" value="YefM-like_sf"/>
</dbReference>
<dbReference type="Proteomes" id="UP001496627">
    <property type="component" value="Unassembled WGS sequence"/>
</dbReference>
<comment type="function">
    <text evidence="2">Antitoxin component of a type II toxin-antitoxin (TA) system.</text>
</comment>
<reference evidence="3 4" key="1">
    <citation type="submission" date="2024-05" db="EMBL/GenBank/DDBJ databases">
        <title>Neorhizobium sp. Rsf11, a plant growth promoting and heavy metal resistant PAH-degrader.</title>
        <authorList>
            <person name="Golubev S.N."/>
            <person name="Muratova A.Y."/>
            <person name="Markelova M.I."/>
        </authorList>
    </citation>
    <scope>NUCLEOTIDE SEQUENCE [LARGE SCALE GENOMIC DNA]</scope>
    <source>
        <strain evidence="3 4">Rsf11</strain>
    </source>
</reference>
<dbReference type="NCBIfam" id="TIGR01552">
    <property type="entry name" value="phd_fam"/>
    <property type="match status" value="1"/>
</dbReference>
<evidence type="ECO:0000256" key="2">
    <source>
        <dbReference type="RuleBase" id="RU362080"/>
    </source>
</evidence>
<dbReference type="Pfam" id="PF02604">
    <property type="entry name" value="PhdYeFM_antitox"/>
    <property type="match status" value="1"/>
</dbReference>
<evidence type="ECO:0000256" key="1">
    <source>
        <dbReference type="ARBA" id="ARBA00009981"/>
    </source>
</evidence>
<dbReference type="EMBL" id="JBEAAL010000005">
    <property type="protein sequence ID" value="MEQ1405190.1"/>
    <property type="molecule type" value="Genomic_DNA"/>
</dbReference>
<dbReference type="SUPFAM" id="SSF143120">
    <property type="entry name" value="YefM-like"/>
    <property type="match status" value="1"/>
</dbReference>
<protein>
    <recommendedName>
        <fullName evidence="2">Antitoxin</fullName>
    </recommendedName>
</protein>
<name>A0ABV0M015_9HYPH</name>
<dbReference type="RefSeq" id="WP_037147984.1">
    <property type="nucleotide sequence ID" value="NZ_JBEAAL010000005.1"/>
</dbReference>
<organism evidence="3 4">
    <name type="scientific">Neorhizobium phenanthreniclasticum</name>
    <dbReference type="NCBI Taxonomy" id="3157917"/>
    <lineage>
        <taxon>Bacteria</taxon>
        <taxon>Pseudomonadati</taxon>
        <taxon>Pseudomonadota</taxon>
        <taxon>Alphaproteobacteria</taxon>
        <taxon>Hyphomicrobiales</taxon>
        <taxon>Rhizobiaceae</taxon>
        <taxon>Rhizobium/Agrobacterium group</taxon>
        <taxon>Neorhizobium</taxon>
    </lineage>
</organism>
<sequence>MKTVSIREAQSRLDELAQDVEQGETVIVTRDGKPVFDLVPHQELPKKKGGIDLDAIQAHLRARGITNPVPYISDDFDDPLPEDFLLRPLP</sequence>
<proteinExistence type="inferred from homology"/>